<name>A0ABT0TXD9_9BACT</name>
<dbReference type="Proteomes" id="UP001202961">
    <property type="component" value="Unassembled WGS sequence"/>
</dbReference>
<evidence type="ECO:0008006" key="3">
    <source>
        <dbReference type="Google" id="ProtNLM"/>
    </source>
</evidence>
<dbReference type="RefSeq" id="WP_250926919.1">
    <property type="nucleotide sequence ID" value="NZ_JAMQBK010000006.1"/>
</dbReference>
<keyword evidence="2" id="KW-1185">Reference proteome</keyword>
<evidence type="ECO:0000313" key="2">
    <source>
        <dbReference type="Proteomes" id="UP001202961"/>
    </source>
</evidence>
<dbReference type="EMBL" id="JAMQBK010000006">
    <property type="protein sequence ID" value="MCM2369245.1"/>
    <property type="molecule type" value="Genomic_DNA"/>
</dbReference>
<reference evidence="1 2" key="1">
    <citation type="journal article" date="2022" name="Syst. Appl. Microbiol.">
        <title>Rhodopirellula aestuarii sp. nov., a novel member of the genus Rhodopirellula isolated from brackish sediments collected in the Tagus River estuary, Portugal.</title>
        <authorList>
            <person name="Vitorino I.R."/>
            <person name="Klimek D."/>
            <person name="Calusinska M."/>
            <person name="Lobo-da-Cunha A."/>
            <person name="Vasconcelos V."/>
            <person name="Lage O.M."/>
        </authorList>
    </citation>
    <scope>NUCLEOTIDE SEQUENCE [LARGE SCALE GENOMIC DNA]</scope>
    <source>
        <strain evidence="1 2">ICT_H3.1</strain>
    </source>
</reference>
<gene>
    <name evidence="1" type="ORF">NB063_01290</name>
</gene>
<organism evidence="1 2">
    <name type="scientific">Aporhodopirellula aestuarii</name>
    <dbReference type="NCBI Taxonomy" id="2950107"/>
    <lineage>
        <taxon>Bacteria</taxon>
        <taxon>Pseudomonadati</taxon>
        <taxon>Planctomycetota</taxon>
        <taxon>Planctomycetia</taxon>
        <taxon>Pirellulales</taxon>
        <taxon>Pirellulaceae</taxon>
        <taxon>Aporhodopirellula</taxon>
    </lineage>
</organism>
<comment type="caution">
    <text evidence="1">The sequence shown here is derived from an EMBL/GenBank/DDBJ whole genome shotgun (WGS) entry which is preliminary data.</text>
</comment>
<accession>A0ABT0TXD9</accession>
<evidence type="ECO:0000313" key="1">
    <source>
        <dbReference type="EMBL" id="MCM2369245.1"/>
    </source>
</evidence>
<dbReference type="Gene3D" id="1.20.1600.10">
    <property type="entry name" value="Outer membrane efflux proteins (OEP)"/>
    <property type="match status" value="1"/>
</dbReference>
<sequence>MSKYRRFGLLCLIAVVVPSLGWRYLSPPAAQALGVPLSWVGLSDDAVAGDMMSLDHGHSVGTFELAHPQVELNSSAVQVNGPNGQPIAGPAIYTQEQVMRWAYDRSPEAGLIETEVEAVLRGIDPKDPDACCSARLIRNVLREVALARRYDDATHAAVAYHKLIAASQAVAVAEQAIATADKLISMADQAERLEIPDGDPLKLRQTRLNLLSMKSEQSFNTLKLRQELSRLTGRSEAEVATAIMTDSLPNEAPSIIAGEAVSIALVQRRDLRAVQVLCRELRSCNVDAARLLMGIVSPGVGLSLATATKGLFQCLKDDKSDDDLNARRRQCSQLCRSLEVVIRNETLQAVLDVRSAAARLRLVDEQLQLARQRLEETRGRIRIDEEVPGSDLVLELEISEFTGKRLTLQKELILAIDDLEHAKSTPVQ</sequence>
<dbReference type="SUPFAM" id="SSF56954">
    <property type="entry name" value="Outer membrane efflux proteins (OEP)"/>
    <property type="match status" value="1"/>
</dbReference>
<proteinExistence type="predicted"/>
<protein>
    <recommendedName>
        <fullName evidence="3">Secreted protein</fullName>
    </recommendedName>
</protein>